<evidence type="ECO:0000256" key="1">
    <source>
        <dbReference type="SAM" id="MobiDB-lite"/>
    </source>
</evidence>
<evidence type="ECO:0000313" key="3">
    <source>
        <dbReference type="Proteomes" id="UP000238650"/>
    </source>
</evidence>
<evidence type="ECO:0000313" key="2">
    <source>
        <dbReference type="EMBL" id="PRI10947.1"/>
    </source>
</evidence>
<dbReference type="Proteomes" id="UP000238650">
    <property type="component" value="Unassembled WGS sequence"/>
</dbReference>
<dbReference type="GO" id="GO:0003677">
    <property type="term" value="F:DNA binding"/>
    <property type="evidence" value="ECO:0007669"/>
    <property type="project" value="InterPro"/>
</dbReference>
<proteinExistence type="predicted"/>
<dbReference type="GO" id="GO:0006310">
    <property type="term" value="P:DNA recombination"/>
    <property type="evidence" value="ECO:0007669"/>
    <property type="project" value="InterPro"/>
</dbReference>
<reference evidence="2 3" key="1">
    <citation type="journal article" date="2017" name="New Microbes New Infect">
        <title>Genome sequence of 'Leucobacter massiliensis' sp. nov. isolated from human pharynx after travel to the 2014 Hajj.</title>
        <authorList>
            <person name="Leangapichart T."/>
            <person name="Gautret P."/>
            <person name="Nguyen T.T."/>
            <person name="Armstrong N."/>
            <person name="Rolain J.M."/>
        </authorList>
    </citation>
    <scope>NUCLEOTIDE SEQUENCE [LARGE SCALE GENOMIC DNA]</scope>
    <source>
        <strain evidence="2 3">122RC15</strain>
    </source>
</reference>
<dbReference type="NCBIfam" id="TIGR01913">
    <property type="entry name" value="bet_lambda"/>
    <property type="match status" value="1"/>
</dbReference>
<name>A0A2S9QN01_9MICO</name>
<dbReference type="Pfam" id="PF03837">
    <property type="entry name" value="RecT"/>
    <property type="match status" value="1"/>
</dbReference>
<gene>
    <name evidence="2" type="ORF">B4915_08670</name>
</gene>
<organism evidence="2 3">
    <name type="scientific">Leucobacter massiliensis</name>
    <dbReference type="NCBI Taxonomy" id="1686285"/>
    <lineage>
        <taxon>Bacteria</taxon>
        <taxon>Bacillati</taxon>
        <taxon>Actinomycetota</taxon>
        <taxon>Actinomycetes</taxon>
        <taxon>Micrococcales</taxon>
        <taxon>Microbacteriaceae</taxon>
        <taxon>Leucobacter</taxon>
    </lineage>
</organism>
<dbReference type="OrthoDB" id="3191611at2"/>
<sequence length="289" mass="32184">MSAAVTERETSTNLVIASEQTFFNDAQQAALVQMGLGDAPRGDIEAFFHQAKRSGLDPFARQIYMIARRSKVNGQWVTKYTIQTSIDGFRVIRDRKNTFRGMEEHWCGKDGVWRDVWLENEPPAAARITLYLEGFVKPVTAVARYDEYVPLKDGRPTGQWGKMPALMTSKVAEALALRKAYPQDFSGLYTADEMAQADNGPRAQSVPPQPAPEPEPETVEGELVGENPAPSFDVEAWASRIADAASVDELRSVWEDAQREQVLSEPVDAIGTPLSAMIQRRKARLQERA</sequence>
<dbReference type="InterPro" id="IPR018330">
    <property type="entry name" value="RecT_fam"/>
</dbReference>
<comment type="caution">
    <text evidence="2">The sequence shown here is derived from an EMBL/GenBank/DDBJ whole genome shotgun (WGS) entry which is preliminary data.</text>
</comment>
<accession>A0A2S9QN01</accession>
<dbReference type="RefSeq" id="WP_105805407.1">
    <property type="nucleotide sequence ID" value="NZ_MWZD01000017.1"/>
</dbReference>
<dbReference type="InterPro" id="IPR010183">
    <property type="entry name" value="Phage_lambda_Bet"/>
</dbReference>
<dbReference type="EMBL" id="MWZD01000017">
    <property type="protein sequence ID" value="PRI10947.1"/>
    <property type="molecule type" value="Genomic_DNA"/>
</dbReference>
<feature type="region of interest" description="Disordered" evidence="1">
    <location>
        <begin position="197"/>
        <end position="229"/>
    </location>
</feature>
<keyword evidence="3" id="KW-1185">Reference proteome</keyword>
<dbReference type="AlphaFoldDB" id="A0A2S9QN01"/>
<protein>
    <submittedName>
        <fullName evidence="2">Phage recombination protein Bet</fullName>
    </submittedName>
</protein>